<keyword evidence="2" id="KW-1185">Reference proteome</keyword>
<name>A0A7K6N3G2_PEDTO</name>
<accession>A0A7K6N3G2</accession>
<comment type="caution">
    <text evidence="1">The sequence shown here is derived from an EMBL/GenBank/DDBJ whole genome shotgun (WGS) entry which is preliminary data.</text>
</comment>
<feature type="non-terminal residue" evidence="1">
    <location>
        <position position="288"/>
    </location>
</feature>
<dbReference type="PANTHER" id="PTHR46532">
    <property type="entry name" value="MALE FERTILITY FACTOR KL5"/>
    <property type="match status" value="1"/>
</dbReference>
<gene>
    <name evidence="1" type="primary">Dnah5_2</name>
    <name evidence="1" type="ORF">PEDTOR_R14251</name>
</gene>
<sequence>ARTCIIRTCCFFYLDTESKYRRHGGDMKTRSNELGSAVTGSPLTPVLSASATGKKSIVLSSETRQELAKQAKVTKEERRAQIDERYKYLISRLADGIGLSEQQVEEAIIADDKFQLIEQFFAPSGLKKLLFFYQDVLQQKSNALLRSDGSTNSLLQKKLFLTMGSTENITGACAFFLRTSEKVITASNVSQEVNFGVFDCTNGNILQGLEFFLSQIIVPALKSQQNWGAMKEGLKNSQIQDFLYSVDKFVGTLSSSRQNIEDKIQLTKVDIDIYISNLQNPTDYITAG</sequence>
<dbReference type="GO" id="GO:0007018">
    <property type="term" value="P:microtubule-based movement"/>
    <property type="evidence" value="ECO:0007669"/>
    <property type="project" value="InterPro"/>
</dbReference>
<reference evidence="1 2" key="1">
    <citation type="submission" date="2019-09" db="EMBL/GenBank/DDBJ databases">
        <title>Bird 10,000 Genomes (B10K) Project - Family phase.</title>
        <authorList>
            <person name="Zhang G."/>
        </authorList>
    </citation>
    <scope>NUCLEOTIDE SEQUENCE [LARGE SCALE GENOMIC DNA]</scope>
    <source>
        <strain evidence="1">B10K-DU-029-80</strain>
        <tissue evidence="1">Muscle</tissue>
    </source>
</reference>
<dbReference type="EMBL" id="VZRU01001492">
    <property type="protein sequence ID" value="NWW43084.1"/>
    <property type="molecule type" value="Genomic_DNA"/>
</dbReference>
<feature type="non-terminal residue" evidence="1">
    <location>
        <position position="1"/>
    </location>
</feature>
<dbReference type="Proteomes" id="UP000565207">
    <property type="component" value="Unassembled WGS sequence"/>
</dbReference>
<dbReference type="GO" id="GO:0051959">
    <property type="term" value="F:dynein light intermediate chain binding"/>
    <property type="evidence" value="ECO:0007669"/>
    <property type="project" value="InterPro"/>
</dbReference>
<dbReference type="InterPro" id="IPR026983">
    <property type="entry name" value="DHC"/>
</dbReference>
<evidence type="ECO:0000313" key="2">
    <source>
        <dbReference type="Proteomes" id="UP000565207"/>
    </source>
</evidence>
<dbReference type="AlphaFoldDB" id="A0A7K6N3G2"/>
<dbReference type="PANTHER" id="PTHR46532:SF13">
    <property type="entry name" value="CYTOPLASMIC DYNEIN 1 HEAVY CHAIN 1"/>
    <property type="match status" value="1"/>
</dbReference>
<proteinExistence type="predicted"/>
<organism evidence="1 2">
    <name type="scientific">Pedionomus torquatus</name>
    <name type="common">Plains-wanderer</name>
    <dbReference type="NCBI Taxonomy" id="227192"/>
    <lineage>
        <taxon>Eukaryota</taxon>
        <taxon>Metazoa</taxon>
        <taxon>Chordata</taxon>
        <taxon>Craniata</taxon>
        <taxon>Vertebrata</taxon>
        <taxon>Euteleostomi</taxon>
        <taxon>Archelosauria</taxon>
        <taxon>Archosauria</taxon>
        <taxon>Dinosauria</taxon>
        <taxon>Saurischia</taxon>
        <taxon>Theropoda</taxon>
        <taxon>Coelurosauria</taxon>
        <taxon>Aves</taxon>
        <taxon>Neognathae</taxon>
        <taxon>Neoaves</taxon>
        <taxon>Charadriiformes</taxon>
        <taxon>Pedionomidae</taxon>
        <taxon>Pedionomus</taxon>
    </lineage>
</organism>
<dbReference type="GO" id="GO:0005858">
    <property type="term" value="C:axonemal dynein complex"/>
    <property type="evidence" value="ECO:0007669"/>
    <property type="project" value="TreeGrafter"/>
</dbReference>
<protein>
    <submittedName>
        <fullName evidence="1">DYH5 protein</fullName>
    </submittedName>
</protein>
<evidence type="ECO:0000313" key="1">
    <source>
        <dbReference type="EMBL" id="NWW43084.1"/>
    </source>
</evidence>
<dbReference type="GO" id="GO:0045505">
    <property type="term" value="F:dynein intermediate chain binding"/>
    <property type="evidence" value="ECO:0007669"/>
    <property type="project" value="InterPro"/>
</dbReference>